<dbReference type="RefSeq" id="WP_092019691.1">
    <property type="nucleotide sequence ID" value="NZ_FOXH01000021.1"/>
</dbReference>
<dbReference type="STRING" id="1079859.SAMN04515674_12139"/>
<feature type="domain" description="DUF6443" evidence="2">
    <location>
        <begin position="37"/>
        <end position="156"/>
    </location>
</feature>
<dbReference type="Pfam" id="PF20041">
    <property type="entry name" value="DUF6443"/>
    <property type="match status" value="1"/>
</dbReference>
<dbReference type="InterPro" id="IPR022385">
    <property type="entry name" value="Rhs_assc_core"/>
</dbReference>
<gene>
    <name evidence="3" type="ORF">SAMN04515674_12139</name>
</gene>
<keyword evidence="4" id="KW-1185">Reference proteome</keyword>
<name>A0A1I5YST6_9BACT</name>
<dbReference type="Pfam" id="PF14113">
    <property type="entry name" value="Tae4"/>
    <property type="match status" value="1"/>
</dbReference>
<evidence type="ECO:0000256" key="1">
    <source>
        <dbReference type="SAM" id="SignalP"/>
    </source>
</evidence>
<reference evidence="3 4" key="1">
    <citation type="submission" date="2016-10" db="EMBL/GenBank/DDBJ databases">
        <authorList>
            <person name="de Groot N.N."/>
        </authorList>
    </citation>
    <scope>NUCLEOTIDE SEQUENCE [LARGE SCALE GENOMIC DNA]</scope>
    <source>
        <strain evidence="4">E92,LMG 26720,CCM 7988</strain>
    </source>
</reference>
<feature type="chain" id="PRO_5011659352" evidence="1">
    <location>
        <begin position="21"/>
        <end position="1472"/>
    </location>
</feature>
<proteinExistence type="predicted"/>
<protein>
    <submittedName>
        <fullName evidence="3">RHS repeat-associated core domain-containing protein</fullName>
    </submittedName>
</protein>
<evidence type="ECO:0000259" key="2">
    <source>
        <dbReference type="Pfam" id="PF20041"/>
    </source>
</evidence>
<dbReference type="EMBL" id="FOXH01000021">
    <property type="protein sequence ID" value="SFQ47222.1"/>
    <property type="molecule type" value="Genomic_DNA"/>
</dbReference>
<sequence>MKHIFLLIFSLLVFGKNVIAQSISTNNGFNRVITRIPRVSTSNPYQEETAVSTSIQYSDGSGRVLQTVNYKNSPNHNDVISGIIFDVLGRQERTFLPYPANAANGSFQSNPEADVKFAYGDQAPFTKIEFDAAGRQSALYGSGNVWQSNGKKVSENIEVIGSLDFYYTDEETNANVISKSTYGGGIITKKTTTNEDGKQVIEYINKEGLSIRKETMGLVTHFVYDPLDRLVCIIPPKMNPGNGFNIDAQTELVFASRYDNQGRVVASLTPGGGWTEMVYNRLGHLVMSRNPRHAANTQWLVIKKDVLGRDVLKAVLGNNETRQTWQDRLDNESGEIYETRGGSLEGFTNRTLPLLNSSDLMLINYYDDYNWGVPAGYDCSIGGQYLNDYGQKKLIGMLTGSKTRLLDGGTKPWLEAALYYNNLGQLIQTNSKNRFGQMNTTNNEYLFSGEITKETTTYRKSGQSDLTVINSYEYDHAGRKTKYKQQVTGNQEITLAEYVYDNLNRLVTKKIQPGIYNGGSSTNYPANLTRTSSFQNQTDIATTEVLLQANFDGFANYDAYIGTNQNGGGQTNALQTVDYTYDIRGNVRTINGGASSLDASQNDLFGMQYTRHEDGVYYAGNLRKQEWISKSRNNNRSFTYNYDGQNRLSNASYSGVFPENYTLENVSYDLNGNITALKRYGMNSGTPTAPGGFGVIDNLNYQYNNGGNKLQYVSDAEANNKPVEVQDFKDRNTGANDYDYNADGSISADRNREITSITYNYLGLAERLVLTGGREIQNVYDASGVRLYKIVKNNGVEKRFDYVGDVIYVNQSPYSIATDEGRLLKDQSGQFGVYEYQYHDLQGNLRIAYRQQGQTISSFSSFEPKEQADQTSLKVENAEPYLSTQTAYSGQYSAKVWGGDGPSKTVALQAGETINIKVFARYELEKQKKKRKLWLPVLWFGKEKINDKGKELNQAGNGGEEQWMVKGGLAVPVNLGTKTVEKGERPAGYLRLQILDSAGRVTETRNVPVTAEAKDDWQELNLNFKAASNVNVKILLGNGNDVPVHFDNLTITQEPAIIVQENHYDPWGIELVGIETVNASNSADNFLFQGKEREYNFGLYSDSFGWRDYDPSLGIWHTQDPAGQFSSPYVGMGNMPNMGTDPDGRIFGIDDVLVSSIIIGALISAATYTASVALSNGGFNNWNWGSFLLSTTAGALGGATSFGIGEAFNGLTGLGNGLLQTGAHALTGGVQSGILGGNVWDGAIGGAFGSSAGFGMKTLGLNGSLGGGLFIGGLTGGVGASLSGGDFWQGAAYGAFAAGLNHGLHTLQDRPSFAKLMKNWPQNGNGGEMSAHDVFEMIGGDVLEATGGEGNACATRFSYAMNKSGYKIPKLTPSKDDPDYYRTLKGKNGDNYIVNAEFADVYVRRIWNAPDKTPNHLGELVDDTGLYIMRPVNTKDFGASGHVTLLNNGIPFGGISHSYSRYAAFIHFWKLK</sequence>
<dbReference type="Gene3D" id="2.180.10.10">
    <property type="entry name" value="RHS repeat-associated core"/>
    <property type="match status" value="2"/>
</dbReference>
<dbReference type="NCBIfam" id="TIGR03696">
    <property type="entry name" value="Rhs_assc_core"/>
    <property type="match status" value="1"/>
</dbReference>
<dbReference type="OrthoDB" id="976756at2"/>
<accession>A0A1I5YST6</accession>
<evidence type="ECO:0000313" key="3">
    <source>
        <dbReference type="EMBL" id="SFQ47222.1"/>
    </source>
</evidence>
<dbReference type="InterPro" id="IPR045619">
    <property type="entry name" value="DUF6443"/>
</dbReference>
<dbReference type="InterPro" id="IPR025562">
    <property type="entry name" value="Tae4"/>
</dbReference>
<feature type="signal peptide" evidence="1">
    <location>
        <begin position="1"/>
        <end position="20"/>
    </location>
</feature>
<organism evidence="3 4">
    <name type="scientific">Pseudarcicella hirudinis</name>
    <dbReference type="NCBI Taxonomy" id="1079859"/>
    <lineage>
        <taxon>Bacteria</taxon>
        <taxon>Pseudomonadati</taxon>
        <taxon>Bacteroidota</taxon>
        <taxon>Cytophagia</taxon>
        <taxon>Cytophagales</taxon>
        <taxon>Flectobacillaceae</taxon>
        <taxon>Pseudarcicella</taxon>
    </lineage>
</organism>
<evidence type="ECO:0000313" key="4">
    <source>
        <dbReference type="Proteomes" id="UP000199306"/>
    </source>
</evidence>
<dbReference type="Gene3D" id="3.90.1720.70">
    <property type="match status" value="1"/>
</dbReference>
<keyword evidence="1" id="KW-0732">Signal</keyword>
<dbReference type="Proteomes" id="UP000199306">
    <property type="component" value="Unassembled WGS sequence"/>
</dbReference>